<reference evidence="8" key="1">
    <citation type="submission" date="2019-08" db="EMBL/GenBank/DDBJ databases">
        <authorList>
            <person name="Kucharzyk K."/>
            <person name="Murdoch R.W."/>
            <person name="Higgins S."/>
            <person name="Loffler F."/>
        </authorList>
    </citation>
    <scope>NUCLEOTIDE SEQUENCE</scope>
</reference>
<feature type="domain" description="Major facilitator superfamily (MFS) profile" evidence="7">
    <location>
        <begin position="1"/>
        <end position="184"/>
    </location>
</feature>
<keyword evidence="5 6" id="KW-0472">Membrane</keyword>
<keyword evidence="3 6" id="KW-0812">Transmembrane</keyword>
<proteinExistence type="predicted"/>
<dbReference type="SUPFAM" id="SSF103473">
    <property type="entry name" value="MFS general substrate transporter"/>
    <property type="match status" value="1"/>
</dbReference>
<evidence type="ECO:0000259" key="7">
    <source>
        <dbReference type="PROSITE" id="PS50850"/>
    </source>
</evidence>
<evidence type="ECO:0000256" key="2">
    <source>
        <dbReference type="ARBA" id="ARBA00022448"/>
    </source>
</evidence>
<keyword evidence="2" id="KW-0813">Transport</keyword>
<evidence type="ECO:0000256" key="3">
    <source>
        <dbReference type="ARBA" id="ARBA00022692"/>
    </source>
</evidence>
<name>A0A645CSF4_9ZZZZ</name>
<dbReference type="Gene3D" id="1.20.1250.20">
    <property type="entry name" value="MFS general substrate transporter like domains"/>
    <property type="match status" value="1"/>
</dbReference>
<dbReference type="PANTHER" id="PTHR43385">
    <property type="entry name" value="RIBOFLAVIN TRANSPORTER RIBJ"/>
    <property type="match status" value="1"/>
</dbReference>
<feature type="transmembrane region" description="Helical" evidence="6">
    <location>
        <begin position="64"/>
        <end position="83"/>
    </location>
</feature>
<feature type="transmembrane region" description="Helical" evidence="6">
    <location>
        <begin position="34"/>
        <end position="57"/>
    </location>
</feature>
<comment type="caution">
    <text evidence="8">The sequence shown here is derived from an EMBL/GenBank/DDBJ whole genome shotgun (WGS) entry which is preliminary data.</text>
</comment>
<comment type="subcellular location">
    <subcellularLocation>
        <location evidence="1">Membrane</location>
        <topology evidence="1">Multi-pass membrane protein</topology>
    </subcellularLocation>
</comment>
<dbReference type="InterPro" id="IPR011701">
    <property type="entry name" value="MFS"/>
</dbReference>
<accession>A0A645CSF4</accession>
<protein>
    <recommendedName>
        <fullName evidence="7">Major facilitator superfamily (MFS) profile domain-containing protein</fullName>
    </recommendedName>
</protein>
<keyword evidence="4 6" id="KW-1133">Transmembrane helix</keyword>
<dbReference type="InterPro" id="IPR020846">
    <property type="entry name" value="MFS_dom"/>
</dbReference>
<sequence>MMFSSLGMFSGTFAGLLVVGNLSSLVQESGLSEVQAVFAVMLFSVGNASARIIWGFIFDRIGSVSIPLSLLLFSLTTLFFLVGGPSLTLVLVLVGFLGFSFGANFVLYAAVIAHAYPLHYFSSLYPLCFLAYGMAGLLGPAIGGALRDLSGSYRLSLMLCLFLVTISAILLFAKRRSLNGRYKP</sequence>
<evidence type="ECO:0000256" key="4">
    <source>
        <dbReference type="ARBA" id="ARBA00022989"/>
    </source>
</evidence>
<dbReference type="GO" id="GO:0022857">
    <property type="term" value="F:transmembrane transporter activity"/>
    <property type="evidence" value="ECO:0007669"/>
    <property type="project" value="InterPro"/>
</dbReference>
<dbReference type="Pfam" id="PF07690">
    <property type="entry name" value="MFS_1"/>
    <property type="match status" value="1"/>
</dbReference>
<dbReference type="PROSITE" id="PS50850">
    <property type="entry name" value="MFS"/>
    <property type="match status" value="1"/>
</dbReference>
<gene>
    <name evidence="8" type="ORF">SDC9_126881</name>
</gene>
<evidence type="ECO:0000313" key="8">
    <source>
        <dbReference type="EMBL" id="MPM79839.1"/>
    </source>
</evidence>
<feature type="transmembrane region" description="Helical" evidence="6">
    <location>
        <begin position="89"/>
        <end position="112"/>
    </location>
</feature>
<dbReference type="EMBL" id="VSSQ01029629">
    <property type="protein sequence ID" value="MPM79839.1"/>
    <property type="molecule type" value="Genomic_DNA"/>
</dbReference>
<feature type="transmembrane region" description="Helical" evidence="6">
    <location>
        <begin position="124"/>
        <end position="146"/>
    </location>
</feature>
<feature type="transmembrane region" description="Helical" evidence="6">
    <location>
        <begin position="152"/>
        <end position="173"/>
    </location>
</feature>
<evidence type="ECO:0000256" key="1">
    <source>
        <dbReference type="ARBA" id="ARBA00004141"/>
    </source>
</evidence>
<evidence type="ECO:0000256" key="5">
    <source>
        <dbReference type="ARBA" id="ARBA00023136"/>
    </source>
</evidence>
<dbReference type="InterPro" id="IPR036259">
    <property type="entry name" value="MFS_trans_sf"/>
</dbReference>
<dbReference type="AlphaFoldDB" id="A0A645CSF4"/>
<organism evidence="8">
    <name type="scientific">bioreactor metagenome</name>
    <dbReference type="NCBI Taxonomy" id="1076179"/>
    <lineage>
        <taxon>unclassified sequences</taxon>
        <taxon>metagenomes</taxon>
        <taxon>ecological metagenomes</taxon>
    </lineage>
</organism>
<evidence type="ECO:0000256" key="6">
    <source>
        <dbReference type="SAM" id="Phobius"/>
    </source>
</evidence>
<dbReference type="InterPro" id="IPR052983">
    <property type="entry name" value="MFS_Riboflavin_Transporter"/>
</dbReference>
<dbReference type="PANTHER" id="PTHR43385:SF1">
    <property type="entry name" value="RIBOFLAVIN TRANSPORTER RIBJ"/>
    <property type="match status" value="1"/>
</dbReference>
<dbReference type="GO" id="GO:0016020">
    <property type="term" value="C:membrane"/>
    <property type="evidence" value="ECO:0007669"/>
    <property type="project" value="UniProtKB-SubCell"/>
</dbReference>